<gene>
    <name evidence="3" type="ORF">STAS_16720</name>
</gene>
<name>A0A5A7Q569_STRAF</name>
<proteinExistence type="predicted"/>
<feature type="transmembrane region" description="Helical" evidence="1">
    <location>
        <begin position="166"/>
        <end position="185"/>
    </location>
</feature>
<evidence type="ECO:0000313" key="4">
    <source>
        <dbReference type="Proteomes" id="UP000325081"/>
    </source>
</evidence>
<protein>
    <submittedName>
        <fullName evidence="3">D-3-phosphoglycerate dehydrogenase</fullName>
    </submittedName>
</protein>
<reference evidence="4" key="1">
    <citation type="journal article" date="2019" name="Curr. Biol.">
        <title>Genome Sequence of Striga asiatica Provides Insight into the Evolution of Plant Parasitism.</title>
        <authorList>
            <person name="Yoshida S."/>
            <person name="Kim S."/>
            <person name="Wafula E.K."/>
            <person name="Tanskanen J."/>
            <person name="Kim Y.M."/>
            <person name="Honaas L."/>
            <person name="Yang Z."/>
            <person name="Spallek T."/>
            <person name="Conn C.E."/>
            <person name="Ichihashi Y."/>
            <person name="Cheong K."/>
            <person name="Cui S."/>
            <person name="Der J.P."/>
            <person name="Gundlach H."/>
            <person name="Jiao Y."/>
            <person name="Hori C."/>
            <person name="Ishida J.K."/>
            <person name="Kasahara H."/>
            <person name="Kiba T."/>
            <person name="Kim M.S."/>
            <person name="Koo N."/>
            <person name="Laohavisit A."/>
            <person name="Lee Y.H."/>
            <person name="Lumba S."/>
            <person name="McCourt P."/>
            <person name="Mortimer J.C."/>
            <person name="Mutuku J.M."/>
            <person name="Nomura T."/>
            <person name="Sasaki-Sekimoto Y."/>
            <person name="Seto Y."/>
            <person name="Wang Y."/>
            <person name="Wakatake T."/>
            <person name="Sakakibara H."/>
            <person name="Demura T."/>
            <person name="Yamaguchi S."/>
            <person name="Yoneyama K."/>
            <person name="Manabe R.I."/>
            <person name="Nelson D.C."/>
            <person name="Schulman A.H."/>
            <person name="Timko M.P."/>
            <person name="dePamphilis C.W."/>
            <person name="Choi D."/>
            <person name="Shirasu K."/>
        </authorList>
    </citation>
    <scope>NUCLEOTIDE SEQUENCE [LARGE SCALE GENOMIC DNA]</scope>
    <source>
        <strain evidence="4">cv. UVA1</strain>
    </source>
</reference>
<keyword evidence="4" id="KW-1185">Reference proteome</keyword>
<evidence type="ECO:0000313" key="3">
    <source>
        <dbReference type="EMBL" id="GER40068.1"/>
    </source>
</evidence>
<dbReference type="AlphaFoldDB" id="A0A5A7Q569"/>
<keyword evidence="2" id="KW-0732">Signal</keyword>
<dbReference type="Proteomes" id="UP000325081">
    <property type="component" value="Unassembled WGS sequence"/>
</dbReference>
<keyword evidence="1" id="KW-0472">Membrane</keyword>
<evidence type="ECO:0000256" key="1">
    <source>
        <dbReference type="SAM" id="Phobius"/>
    </source>
</evidence>
<keyword evidence="1" id="KW-0812">Transmembrane</keyword>
<keyword evidence="1" id="KW-1133">Transmembrane helix</keyword>
<dbReference type="EMBL" id="BKCP01005816">
    <property type="protein sequence ID" value="GER40068.1"/>
    <property type="molecule type" value="Genomic_DNA"/>
</dbReference>
<dbReference type="OrthoDB" id="1744405at2759"/>
<organism evidence="3 4">
    <name type="scientific">Striga asiatica</name>
    <name type="common">Asiatic witchweed</name>
    <name type="synonym">Buchnera asiatica</name>
    <dbReference type="NCBI Taxonomy" id="4170"/>
    <lineage>
        <taxon>Eukaryota</taxon>
        <taxon>Viridiplantae</taxon>
        <taxon>Streptophyta</taxon>
        <taxon>Embryophyta</taxon>
        <taxon>Tracheophyta</taxon>
        <taxon>Spermatophyta</taxon>
        <taxon>Magnoliopsida</taxon>
        <taxon>eudicotyledons</taxon>
        <taxon>Gunneridae</taxon>
        <taxon>Pentapetalae</taxon>
        <taxon>asterids</taxon>
        <taxon>lamiids</taxon>
        <taxon>Lamiales</taxon>
        <taxon>Orobanchaceae</taxon>
        <taxon>Buchnereae</taxon>
        <taxon>Striga</taxon>
    </lineage>
</organism>
<accession>A0A5A7Q569</accession>
<feature type="signal peptide" evidence="2">
    <location>
        <begin position="1"/>
        <end position="17"/>
    </location>
</feature>
<sequence length="188" mass="21197">MLGANLFVLALVSFTKCSHKNGWNTNQNKNPKSQTLRASKFSHSLGPLRNSVLRKLTWQHQPHRRLDLPRSDGRLLVVPRELRRLLGELLENVVDEAVHDSHGLARDPDVGMDLLQDLEDVDFVGLHTPLRPLLLLLTGGGTAVLRELLPGLGLLLRWGLLSNRRLLLLCWLLFGGLLFCLWCHCRDG</sequence>
<comment type="caution">
    <text evidence="3">The sequence shown here is derived from an EMBL/GenBank/DDBJ whole genome shotgun (WGS) entry which is preliminary data.</text>
</comment>
<feature type="chain" id="PRO_5022690580" evidence="2">
    <location>
        <begin position="18"/>
        <end position="188"/>
    </location>
</feature>
<evidence type="ECO:0000256" key="2">
    <source>
        <dbReference type="SAM" id="SignalP"/>
    </source>
</evidence>